<accession>A0A1Q9BUJ2</accession>
<dbReference type="EMBL" id="LSRX01003886">
    <property type="protein sequence ID" value="OLP74335.1"/>
    <property type="molecule type" value="Genomic_DNA"/>
</dbReference>
<sequence>MEWPPLQGQEVSVLKQTFLSPEHLEAAFDSEDEAGELISLVFSGISAGGLADRKRALMHWKDRVQGAAKRMRRDAFTSMVEKLP</sequence>
<comment type="caution">
    <text evidence="1">The sequence shown here is derived from an EMBL/GenBank/DDBJ whole genome shotgun (WGS) entry which is preliminary data.</text>
</comment>
<gene>
    <name evidence="1" type="ORF">AK812_SmicGene46155</name>
</gene>
<reference evidence="1 2" key="1">
    <citation type="submission" date="2016-02" db="EMBL/GenBank/DDBJ databases">
        <title>Genome analysis of coral dinoflagellate symbionts highlights evolutionary adaptations to a symbiotic lifestyle.</title>
        <authorList>
            <person name="Aranda M."/>
            <person name="Li Y."/>
            <person name="Liew Y.J."/>
            <person name="Baumgarten S."/>
            <person name="Simakov O."/>
            <person name="Wilson M."/>
            <person name="Piel J."/>
            <person name="Ashoor H."/>
            <person name="Bougouffa S."/>
            <person name="Bajic V.B."/>
            <person name="Ryu T."/>
            <person name="Ravasi T."/>
            <person name="Bayer T."/>
            <person name="Micklem G."/>
            <person name="Kim H."/>
            <person name="Bhak J."/>
            <person name="Lajeunesse T.C."/>
            <person name="Voolstra C.R."/>
        </authorList>
    </citation>
    <scope>NUCLEOTIDE SEQUENCE [LARGE SCALE GENOMIC DNA]</scope>
    <source>
        <strain evidence="1 2">CCMP2467</strain>
    </source>
</reference>
<protein>
    <submittedName>
        <fullName evidence="1">Uncharacterized protein</fullName>
    </submittedName>
</protein>
<proteinExistence type="predicted"/>
<evidence type="ECO:0000313" key="2">
    <source>
        <dbReference type="Proteomes" id="UP000186817"/>
    </source>
</evidence>
<dbReference type="AlphaFoldDB" id="A0A1Q9BUJ2"/>
<feature type="non-terminal residue" evidence="1">
    <location>
        <position position="84"/>
    </location>
</feature>
<evidence type="ECO:0000313" key="1">
    <source>
        <dbReference type="EMBL" id="OLP74335.1"/>
    </source>
</evidence>
<name>A0A1Q9BUJ2_SYMMI</name>
<organism evidence="1 2">
    <name type="scientific">Symbiodinium microadriaticum</name>
    <name type="common">Dinoflagellate</name>
    <name type="synonym">Zooxanthella microadriatica</name>
    <dbReference type="NCBI Taxonomy" id="2951"/>
    <lineage>
        <taxon>Eukaryota</taxon>
        <taxon>Sar</taxon>
        <taxon>Alveolata</taxon>
        <taxon>Dinophyceae</taxon>
        <taxon>Suessiales</taxon>
        <taxon>Symbiodiniaceae</taxon>
        <taxon>Symbiodinium</taxon>
    </lineage>
</organism>
<dbReference type="Proteomes" id="UP000186817">
    <property type="component" value="Unassembled WGS sequence"/>
</dbReference>
<keyword evidence="2" id="KW-1185">Reference proteome</keyword>